<organism evidence="2 3">
    <name type="scientific">Phytophthora lilii</name>
    <dbReference type="NCBI Taxonomy" id="2077276"/>
    <lineage>
        <taxon>Eukaryota</taxon>
        <taxon>Sar</taxon>
        <taxon>Stramenopiles</taxon>
        <taxon>Oomycota</taxon>
        <taxon>Peronosporomycetes</taxon>
        <taxon>Peronosporales</taxon>
        <taxon>Peronosporaceae</taxon>
        <taxon>Phytophthora</taxon>
    </lineage>
</organism>
<reference evidence="2" key="1">
    <citation type="submission" date="2023-04" db="EMBL/GenBank/DDBJ databases">
        <title>Phytophthora lilii NBRC 32176.</title>
        <authorList>
            <person name="Ichikawa N."/>
            <person name="Sato H."/>
            <person name="Tonouchi N."/>
        </authorList>
    </citation>
    <scope>NUCLEOTIDE SEQUENCE</scope>
    <source>
        <strain evidence="2">NBRC 32176</strain>
    </source>
</reference>
<keyword evidence="3" id="KW-1185">Reference proteome</keyword>
<feature type="compositionally biased region" description="Basic and acidic residues" evidence="1">
    <location>
        <begin position="111"/>
        <end position="126"/>
    </location>
</feature>
<dbReference type="Proteomes" id="UP001165083">
    <property type="component" value="Unassembled WGS sequence"/>
</dbReference>
<evidence type="ECO:0000313" key="3">
    <source>
        <dbReference type="Proteomes" id="UP001165083"/>
    </source>
</evidence>
<protein>
    <submittedName>
        <fullName evidence="2">Unnamed protein product</fullName>
    </submittedName>
</protein>
<gene>
    <name evidence="2" type="ORF">Plil01_000730500</name>
</gene>
<dbReference type="Gene3D" id="3.40.50.1100">
    <property type="match status" value="1"/>
</dbReference>
<dbReference type="SUPFAM" id="SSF53686">
    <property type="entry name" value="Tryptophan synthase beta subunit-like PLP-dependent enzymes"/>
    <property type="match status" value="1"/>
</dbReference>
<sequence>MSRQEYGNGGYLVIDLWMLRCRQEHELPITDIAFACGSGGTAAGIGLGSYLYAKDHPNAALKFDEKIPGRACCFVKTSQQLTFVLTFGLFALISARAVPADHQRSGNRLRSQHEERARVHLQREPEDGSANGPGVLRQGTVPPHSRAERDTGGTNEYVSVIWFQRLTAAFLQKFVGKSILFVHTGGQFGMYDKVDALQEVIRQDQVSRFVMD</sequence>
<proteinExistence type="predicted"/>
<dbReference type="AlphaFoldDB" id="A0A9W6WWP2"/>
<name>A0A9W6WWP2_9STRA</name>
<evidence type="ECO:0000256" key="1">
    <source>
        <dbReference type="SAM" id="MobiDB-lite"/>
    </source>
</evidence>
<feature type="region of interest" description="Disordered" evidence="1">
    <location>
        <begin position="103"/>
        <end position="151"/>
    </location>
</feature>
<dbReference type="EMBL" id="BSXW01000337">
    <property type="protein sequence ID" value="GMF19207.1"/>
    <property type="molecule type" value="Genomic_DNA"/>
</dbReference>
<accession>A0A9W6WWP2</accession>
<dbReference type="InterPro" id="IPR036052">
    <property type="entry name" value="TrpB-like_PALP_sf"/>
</dbReference>
<comment type="caution">
    <text evidence="2">The sequence shown here is derived from an EMBL/GenBank/DDBJ whole genome shotgun (WGS) entry which is preliminary data.</text>
</comment>
<evidence type="ECO:0000313" key="2">
    <source>
        <dbReference type="EMBL" id="GMF19207.1"/>
    </source>
</evidence>
<dbReference type="OrthoDB" id="10266364at2759"/>